<feature type="compositionally biased region" description="Low complexity" evidence="1">
    <location>
        <begin position="115"/>
        <end position="140"/>
    </location>
</feature>
<accession>A0AB34JPG0</accession>
<proteinExistence type="predicted"/>
<organism evidence="2 3">
    <name type="scientific">Prymnesium parvum</name>
    <name type="common">Toxic golden alga</name>
    <dbReference type="NCBI Taxonomy" id="97485"/>
    <lineage>
        <taxon>Eukaryota</taxon>
        <taxon>Haptista</taxon>
        <taxon>Haptophyta</taxon>
        <taxon>Prymnesiophyceae</taxon>
        <taxon>Prymnesiales</taxon>
        <taxon>Prymnesiaceae</taxon>
        <taxon>Prymnesium</taxon>
    </lineage>
</organism>
<dbReference type="AlphaFoldDB" id="A0AB34JPG0"/>
<gene>
    <name evidence="2" type="ORF">AB1Y20_017590</name>
</gene>
<dbReference type="Proteomes" id="UP001515480">
    <property type="component" value="Unassembled WGS sequence"/>
</dbReference>
<comment type="caution">
    <text evidence="2">The sequence shown here is derived from an EMBL/GenBank/DDBJ whole genome shotgun (WGS) entry which is preliminary data.</text>
</comment>
<name>A0AB34JPG0_PRYPA</name>
<keyword evidence="3" id="KW-1185">Reference proteome</keyword>
<dbReference type="EMBL" id="JBGBPQ010000006">
    <property type="protein sequence ID" value="KAL1522607.1"/>
    <property type="molecule type" value="Genomic_DNA"/>
</dbReference>
<protein>
    <submittedName>
        <fullName evidence="2">Uncharacterized protein</fullName>
    </submittedName>
</protein>
<evidence type="ECO:0000313" key="2">
    <source>
        <dbReference type="EMBL" id="KAL1522607.1"/>
    </source>
</evidence>
<evidence type="ECO:0000256" key="1">
    <source>
        <dbReference type="SAM" id="MobiDB-lite"/>
    </source>
</evidence>
<reference evidence="2 3" key="1">
    <citation type="journal article" date="2024" name="Science">
        <title>Giant polyketide synthase enzymes in the biosynthesis of giant marine polyether toxins.</title>
        <authorList>
            <person name="Fallon T.R."/>
            <person name="Shende V.V."/>
            <person name="Wierzbicki I.H."/>
            <person name="Pendleton A.L."/>
            <person name="Watervoot N.F."/>
            <person name="Auber R.P."/>
            <person name="Gonzalez D.J."/>
            <person name="Wisecaver J.H."/>
            <person name="Moore B.S."/>
        </authorList>
    </citation>
    <scope>NUCLEOTIDE SEQUENCE [LARGE SCALE GENOMIC DNA]</scope>
    <source>
        <strain evidence="2 3">12B1</strain>
    </source>
</reference>
<feature type="region of interest" description="Disordered" evidence="1">
    <location>
        <begin position="109"/>
        <end position="149"/>
    </location>
</feature>
<sequence length="281" mass="30579">MCYAKLWPAQEAAPRDSGSRPLALNLTQQLYEPLAAETRISPHERTSECRLQFGGCFPLHLNDAAFSITCVLIAWLGGGVAALSHAATRSHVIRNPQCRRAARVTAKEDSPAWYQETAQESTAATAGAEGSKAAAESATAPEPPQTPLNITDLVNTKWKVQTTHRAEGWLPGTGQQQEFTLLEDGSVVWGGQAGGFGTGGRWQVTDTTLEVIRTTPLGLVTGRDYYMSYARATVNDKLQFVIRGIIRSYNALYPVAVVADFEAVRQPGRFVRNTDEDEEGN</sequence>
<evidence type="ECO:0000313" key="3">
    <source>
        <dbReference type="Proteomes" id="UP001515480"/>
    </source>
</evidence>